<comment type="caution">
    <text evidence="3">The sequence shown here is derived from an EMBL/GenBank/DDBJ whole genome shotgun (WGS) entry which is preliminary data.</text>
</comment>
<dbReference type="CDD" id="cd12914">
    <property type="entry name" value="PDC1_DGC_like"/>
    <property type="match status" value="1"/>
</dbReference>
<feature type="transmembrane region" description="Helical" evidence="1">
    <location>
        <begin position="17"/>
        <end position="40"/>
    </location>
</feature>
<keyword evidence="1" id="KW-0472">Membrane</keyword>
<reference evidence="3 4" key="1">
    <citation type="journal article" date="2023" name="Antonie Van Leeuwenhoek">
        <title>Mesoterricola silvestris gen. nov., sp. nov., Mesoterricola sediminis sp. nov., Geothrix oryzae sp. nov., Geothrix edaphica sp. nov., Geothrix rubra sp. nov., and Geothrix limicola sp. nov., six novel members of Acidobacteriota isolated from soils.</title>
        <authorList>
            <person name="Itoh H."/>
            <person name="Sugisawa Y."/>
            <person name="Mise K."/>
            <person name="Xu Z."/>
            <person name="Kuniyasu M."/>
            <person name="Ushijima N."/>
            <person name="Kawano K."/>
            <person name="Kobayashi E."/>
            <person name="Shiratori Y."/>
            <person name="Masuda Y."/>
            <person name="Senoo K."/>
        </authorList>
    </citation>
    <scope>NUCLEOTIDE SEQUENCE [LARGE SCALE GENOMIC DNA]</scope>
    <source>
        <strain evidence="3 4">Red803</strain>
    </source>
</reference>
<dbReference type="RefSeq" id="WP_285727379.1">
    <property type="nucleotide sequence ID" value="NZ_BSDD01000006.1"/>
</dbReference>
<keyword evidence="1" id="KW-0812">Transmembrane</keyword>
<dbReference type="InterPro" id="IPR054327">
    <property type="entry name" value="His-kinase-like_sensor"/>
</dbReference>
<dbReference type="CDD" id="cd12915">
    <property type="entry name" value="PDC2_DGC_like"/>
    <property type="match status" value="1"/>
</dbReference>
<dbReference type="Proteomes" id="UP001165089">
    <property type="component" value="Unassembled WGS sequence"/>
</dbReference>
<dbReference type="Gene3D" id="3.30.450.20">
    <property type="entry name" value="PAS domain"/>
    <property type="match status" value="2"/>
</dbReference>
<evidence type="ECO:0000313" key="4">
    <source>
        <dbReference type="Proteomes" id="UP001165089"/>
    </source>
</evidence>
<dbReference type="Pfam" id="PF22588">
    <property type="entry name" value="dCache_1_like"/>
    <property type="match status" value="1"/>
</dbReference>
<protein>
    <recommendedName>
        <fullName evidence="2">Histidine kinase-like sensor domain-containing protein</fullName>
    </recommendedName>
</protein>
<dbReference type="EMBL" id="BSDD01000006">
    <property type="protein sequence ID" value="GLH71263.1"/>
    <property type="molecule type" value="Genomic_DNA"/>
</dbReference>
<accession>A0ABQ5QA19</accession>
<organism evidence="3 4">
    <name type="scientific">Geothrix rubra</name>
    <dbReference type="NCBI Taxonomy" id="2927977"/>
    <lineage>
        <taxon>Bacteria</taxon>
        <taxon>Pseudomonadati</taxon>
        <taxon>Acidobacteriota</taxon>
        <taxon>Holophagae</taxon>
        <taxon>Holophagales</taxon>
        <taxon>Holophagaceae</taxon>
        <taxon>Geothrix</taxon>
    </lineage>
</organism>
<gene>
    <name evidence="3" type="ORF">GETHPA_27960</name>
</gene>
<name>A0ABQ5QA19_9BACT</name>
<feature type="domain" description="Histidine kinase-like sensor" evidence="2">
    <location>
        <begin position="191"/>
        <end position="278"/>
    </location>
</feature>
<evidence type="ECO:0000313" key="3">
    <source>
        <dbReference type="EMBL" id="GLH71263.1"/>
    </source>
</evidence>
<evidence type="ECO:0000256" key="1">
    <source>
        <dbReference type="SAM" id="Phobius"/>
    </source>
</evidence>
<keyword evidence="4" id="KW-1185">Reference proteome</keyword>
<keyword evidence="1" id="KW-1133">Transmembrane helix</keyword>
<sequence length="398" mass="43878">MSATRNTSPPTSSHRSFLIRLGVGIALLDLCVLFMAMASLRQSLRSHRERAIATAQNLVQVLDHYVGDTIGKADLALWAVKDEVERTGGAPRDLDGFLRRQHERVPGLLALRTTDARGVVVHGSGEGAGQVVSLADREHFLRLRDDPDAGLVISKPLLGRLTGSWVIVAARRLEGPGRRFAGMALAVISLDQFQRAFSALDVGPHGSVALRDLDLGLIARYPEAGSAGTAVGQKVVSQAFRDFAKSGQRVGIYRTTTPFDQVQRTFAIRRVEGLPYFILVGVADRDYLAGWRWEVAQESLEVALIWGLTLLGFALIRRTWLRQQGVRVELERLLAEVKTLGGMLPICSHCKKIRDDKGYWNQIEAYLNEHTDAEFTHGICPDCAREVFPHTSGKNTVI</sequence>
<proteinExistence type="predicted"/>
<evidence type="ECO:0000259" key="2">
    <source>
        <dbReference type="Pfam" id="PF22588"/>
    </source>
</evidence>